<gene>
    <name evidence="2" type="ORF">DFH07DRAFT_960760</name>
</gene>
<protein>
    <submittedName>
        <fullName evidence="2">Uncharacterized protein</fullName>
    </submittedName>
</protein>
<dbReference type="AlphaFoldDB" id="A0AAD7NAA1"/>
<organism evidence="2 3">
    <name type="scientific">Mycena maculata</name>
    <dbReference type="NCBI Taxonomy" id="230809"/>
    <lineage>
        <taxon>Eukaryota</taxon>
        <taxon>Fungi</taxon>
        <taxon>Dikarya</taxon>
        <taxon>Basidiomycota</taxon>
        <taxon>Agaricomycotina</taxon>
        <taxon>Agaricomycetes</taxon>
        <taxon>Agaricomycetidae</taxon>
        <taxon>Agaricales</taxon>
        <taxon>Marasmiineae</taxon>
        <taxon>Mycenaceae</taxon>
        <taxon>Mycena</taxon>
    </lineage>
</organism>
<evidence type="ECO:0000313" key="3">
    <source>
        <dbReference type="Proteomes" id="UP001215280"/>
    </source>
</evidence>
<name>A0AAD7NAA1_9AGAR</name>
<accession>A0AAD7NAA1</accession>
<sequence length="166" mass="17765">MSTTATMTAPARPSFASTSATSSSGTIHTSTTATTLTTTTHTAPDTMAMDTPPPSSTTRVRFDAECVLIPDVPWGGKRPRMLTKSYSLPLWRKHREEEQRVLKVALPRHHGAMDLRDGYIPHGASIALRGRFSVLRGTLMAALGALSRIVRGGPPNDCGAWRGPGA</sequence>
<keyword evidence="3" id="KW-1185">Reference proteome</keyword>
<feature type="region of interest" description="Disordered" evidence="1">
    <location>
        <begin position="1"/>
        <end position="58"/>
    </location>
</feature>
<proteinExistence type="predicted"/>
<evidence type="ECO:0000313" key="2">
    <source>
        <dbReference type="EMBL" id="KAJ7751928.1"/>
    </source>
</evidence>
<evidence type="ECO:0000256" key="1">
    <source>
        <dbReference type="SAM" id="MobiDB-lite"/>
    </source>
</evidence>
<comment type="caution">
    <text evidence="2">The sequence shown here is derived from an EMBL/GenBank/DDBJ whole genome shotgun (WGS) entry which is preliminary data.</text>
</comment>
<dbReference type="Proteomes" id="UP001215280">
    <property type="component" value="Unassembled WGS sequence"/>
</dbReference>
<feature type="compositionally biased region" description="Low complexity" evidence="1">
    <location>
        <begin position="8"/>
        <end position="48"/>
    </location>
</feature>
<reference evidence="2" key="1">
    <citation type="submission" date="2023-03" db="EMBL/GenBank/DDBJ databases">
        <title>Massive genome expansion in bonnet fungi (Mycena s.s.) driven by repeated elements and novel gene families across ecological guilds.</title>
        <authorList>
            <consortium name="Lawrence Berkeley National Laboratory"/>
            <person name="Harder C.B."/>
            <person name="Miyauchi S."/>
            <person name="Viragh M."/>
            <person name="Kuo A."/>
            <person name="Thoen E."/>
            <person name="Andreopoulos B."/>
            <person name="Lu D."/>
            <person name="Skrede I."/>
            <person name="Drula E."/>
            <person name="Henrissat B."/>
            <person name="Morin E."/>
            <person name="Kohler A."/>
            <person name="Barry K."/>
            <person name="LaButti K."/>
            <person name="Morin E."/>
            <person name="Salamov A."/>
            <person name="Lipzen A."/>
            <person name="Mereny Z."/>
            <person name="Hegedus B."/>
            <person name="Baldrian P."/>
            <person name="Stursova M."/>
            <person name="Weitz H."/>
            <person name="Taylor A."/>
            <person name="Grigoriev I.V."/>
            <person name="Nagy L.G."/>
            <person name="Martin F."/>
            <person name="Kauserud H."/>
        </authorList>
    </citation>
    <scope>NUCLEOTIDE SEQUENCE</scope>
    <source>
        <strain evidence="2">CBHHK188m</strain>
    </source>
</reference>
<dbReference type="EMBL" id="JARJLG010000076">
    <property type="protein sequence ID" value="KAJ7751928.1"/>
    <property type="molecule type" value="Genomic_DNA"/>
</dbReference>